<proteinExistence type="predicted"/>
<dbReference type="InterPro" id="IPR034457">
    <property type="entry name" value="Organic_radical-activating"/>
</dbReference>
<accession>H9ULE2</accession>
<keyword evidence="2" id="KW-0004">4Fe-4S</keyword>
<dbReference type="HOGENOM" id="CLU_078147_2_1_12"/>
<comment type="cofactor">
    <cofactor evidence="1">
        <name>[4Fe-4S] cluster</name>
        <dbReference type="ChEBI" id="CHEBI:49883"/>
    </cofactor>
</comment>
<dbReference type="eggNOG" id="COG1180">
    <property type="taxonomic scope" value="Bacteria"/>
</dbReference>
<dbReference type="InterPro" id="IPR012840">
    <property type="entry name" value="NrdG2"/>
</dbReference>
<evidence type="ECO:0000256" key="5">
    <source>
        <dbReference type="ARBA" id="ARBA00023004"/>
    </source>
</evidence>
<evidence type="ECO:0000256" key="3">
    <source>
        <dbReference type="ARBA" id="ARBA00022691"/>
    </source>
</evidence>
<evidence type="ECO:0000313" key="8">
    <source>
        <dbReference type="EMBL" id="AFG38335.1"/>
    </source>
</evidence>
<name>H9ULE2_SPIAZ</name>
<dbReference type="CDD" id="cd01335">
    <property type="entry name" value="Radical_SAM"/>
    <property type="match status" value="1"/>
</dbReference>
<dbReference type="PANTHER" id="PTHR30352:SF13">
    <property type="entry name" value="GLYCYL-RADICAL ENZYME ACTIVATING ENZYME YJJW-RELATED"/>
    <property type="match status" value="1"/>
</dbReference>
<evidence type="ECO:0000256" key="6">
    <source>
        <dbReference type="ARBA" id="ARBA00023014"/>
    </source>
</evidence>
<evidence type="ECO:0000313" key="9">
    <source>
        <dbReference type="Proteomes" id="UP000007383"/>
    </source>
</evidence>
<dbReference type="InterPro" id="IPR013785">
    <property type="entry name" value="Aldolase_TIM"/>
</dbReference>
<dbReference type="SFLD" id="SFLDS00029">
    <property type="entry name" value="Radical_SAM"/>
    <property type="match status" value="1"/>
</dbReference>
<keyword evidence="6" id="KW-0411">Iron-sulfur</keyword>
<keyword evidence="5" id="KW-0408">Iron</keyword>
<dbReference type="InterPro" id="IPR058240">
    <property type="entry name" value="rSAM_sf"/>
</dbReference>
<dbReference type="SUPFAM" id="SSF102114">
    <property type="entry name" value="Radical SAM enzymes"/>
    <property type="match status" value="1"/>
</dbReference>
<dbReference type="KEGG" id="sfc:Spiaf_2302"/>
<dbReference type="OrthoDB" id="9782387at2"/>
<dbReference type="Proteomes" id="UP000007383">
    <property type="component" value="Chromosome"/>
</dbReference>
<sequence length="252" mass="27286">MGRRGPEVSLKRLGLQATTLLDYPGKVAAMVFTMGCPLRCPYCHNPQLVHGSPPAGFLAREEVLRRLARRRHLLQGVVITGGEPLRHHDIGGLLDDVHALGLPVKLDTCGWYPAALAGVLEHPGLQYVAMDIKTLPEHYGRVAAGRGLGGTVLSRSPAIRESVAVLRNWRDAQPERGLEYRTVCAPGVVDPGDLAGIARMLQPGDRWRLSQFQPGSCLDPTWNARTPFDTAVLEQAAAAACRRGVDAWTVGV</sequence>
<gene>
    <name evidence="8" type="ordered locus">Spiaf_2302</name>
</gene>
<dbReference type="RefSeq" id="WP_014456317.1">
    <property type="nucleotide sequence ID" value="NC_017098.1"/>
</dbReference>
<protein>
    <submittedName>
        <fullName evidence="8">Anaerobic ribonucleoside-triphosphate reductase activating protein</fullName>
    </submittedName>
</protein>
<evidence type="ECO:0000256" key="2">
    <source>
        <dbReference type="ARBA" id="ARBA00022485"/>
    </source>
</evidence>
<dbReference type="AlphaFoldDB" id="H9ULE2"/>
<keyword evidence="9" id="KW-1185">Reference proteome</keyword>
<dbReference type="EMBL" id="CP003282">
    <property type="protein sequence ID" value="AFG38335.1"/>
    <property type="molecule type" value="Genomic_DNA"/>
</dbReference>
<dbReference type="STRING" id="889378.Spiaf_2302"/>
<dbReference type="GO" id="GO:0046872">
    <property type="term" value="F:metal ion binding"/>
    <property type="evidence" value="ECO:0007669"/>
    <property type="project" value="UniProtKB-KW"/>
</dbReference>
<dbReference type="SFLD" id="SFLDG01094">
    <property type="entry name" value="Uncharacterised_Radical_SAM_Su"/>
    <property type="match status" value="1"/>
</dbReference>
<reference evidence="9" key="1">
    <citation type="journal article" date="2013" name="Stand. Genomic Sci.">
        <title>Complete genome sequence of the halophilic bacterium Spirochaeta africana type strain (Z-7692(T)) from the alkaline Lake Magadi in the East African Rift.</title>
        <authorList>
            <person name="Liolos K."/>
            <person name="Abt B."/>
            <person name="Scheuner C."/>
            <person name="Teshima H."/>
            <person name="Held B."/>
            <person name="Lapidus A."/>
            <person name="Nolan M."/>
            <person name="Lucas S."/>
            <person name="Deshpande S."/>
            <person name="Cheng J.F."/>
            <person name="Tapia R."/>
            <person name="Goodwin L.A."/>
            <person name="Pitluck S."/>
            <person name="Pagani I."/>
            <person name="Ivanova N."/>
            <person name="Mavromatis K."/>
            <person name="Mikhailova N."/>
            <person name="Huntemann M."/>
            <person name="Pati A."/>
            <person name="Chen A."/>
            <person name="Palaniappan K."/>
            <person name="Land M."/>
            <person name="Rohde M."/>
            <person name="Tindall B.J."/>
            <person name="Detter J.C."/>
            <person name="Goker M."/>
            <person name="Bristow J."/>
            <person name="Eisen J.A."/>
            <person name="Markowitz V."/>
            <person name="Hugenholtz P."/>
            <person name="Woyke T."/>
            <person name="Klenk H.P."/>
            <person name="Kyrpides N.C."/>
        </authorList>
    </citation>
    <scope>NUCLEOTIDE SEQUENCE</scope>
    <source>
        <strain evidence="9">ATCC 700263 / DSM 8902 / Z-7692</strain>
    </source>
</reference>
<keyword evidence="3" id="KW-0949">S-adenosyl-L-methionine</keyword>
<dbReference type="Gene3D" id="3.20.20.70">
    <property type="entry name" value="Aldolase class I"/>
    <property type="match status" value="1"/>
</dbReference>
<organism evidence="8 9">
    <name type="scientific">Spirochaeta africana (strain ATCC 700263 / DSM 8902 / Z-7692)</name>
    <dbReference type="NCBI Taxonomy" id="889378"/>
    <lineage>
        <taxon>Bacteria</taxon>
        <taxon>Pseudomonadati</taxon>
        <taxon>Spirochaetota</taxon>
        <taxon>Spirochaetia</taxon>
        <taxon>Spirochaetales</taxon>
        <taxon>Spirochaetaceae</taxon>
        <taxon>Spirochaeta</taxon>
    </lineage>
</organism>
<dbReference type="GO" id="GO:0051539">
    <property type="term" value="F:4 iron, 4 sulfur cluster binding"/>
    <property type="evidence" value="ECO:0007669"/>
    <property type="project" value="UniProtKB-KW"/>
</dbReference>
<evidence type="ECO:0000256" key="4">
    <source>
        <dbReference type="ARBA" id="ARBA00022723"/>
    </source>
</evidence>
<feature type="domain" description="Radical SAM core" evidence="7">
    <location>
        <begin position="22"/>
        <end position="243"/>
    </location>
</feature>
<dbReference type="Pfam" id="PF04055">
    <property type="entry name" value="Radical_SAM"/>
    <property type="match status" value="1"/>
</dbReference>
<evidence type="ECO:0000259" key="7">
    <source>
        <dbReference type="PROSITE" id="PS51918"/>
    </source>
</evidence>
<dbReference type="InterPro" id="IPR007197">
    <property type="entry name" value="rSAM"/>
</dbReference>
<dbReference type="PANTHER" id="PTHR30352">
    <property type="entry name" value="PYRUVATE FORMATE-LYASE-ACTIVATING ENZYME"/>
    <property type="match status" value="1"/>
</dbReference>
<keyword evidence="4" id="KW-0479">Metal-binding</keyword>
<dbReference type="PROSITE" id="PS51918">
    <property type="entry name" value="RADICAL_SAM"/>
    <property type="match status" value="1"/>
</dbReference>
<evidence type="ECO:0000256" key="1">
    <source>
        <dbReference type="ARBA" id="ARBA00001966"/>
    </source>
</evidence>
<dbReference type="PATRIC" id="fig|889378.3.peg.2274"/>
<dbReference type="GO" id="GO:0003824">
    <property type="term" value="F:catalytic activity"/>
    <property type="evidence" value="ECO:0007669"/>
    <property type="project" value="InterPro"/>
</dbReference>
<dbReference type="NCBIfam" id="TIGR02495">
    <property type="entry name" value="NrdG2"/>
    <property type="match status" value="1"/>
</dbReference>